<name>A0AAV1REL0_9ROSI</name>
<dbReference type="PANTHER" id="PTHR47805:SF1">
    <property type="entry name" value="SAGA-ASSOCIATED FACTOR 73"/>
    <property type="match status" value="1"/>
</dbReference>
<dbReference type="AlphaFoldDB" id="A0AAV1REL0"/>
<sequence>MAVMARLLAAGNLSQNIAEEVSQLKLAARYICRELREADEPNLLDEEDMHVFGLMPMTDPLDLVCCNACKKPVKVSQYAAHAELCRFLIPAEEITLEPDGGTGRRKPPRKERRKLLTAYSNQITPVGGRQRSESIVPDDTVASESQLDGQPRMPSSFSLGPKRNSASIDVASMMDGKGVSPENTDYSACVMPPPTKRHKSISSEHRPRSDDPETASGLTKATSTVDPFTYVPVPLATKVYYSQRNTRLRSAVAYLYHAAAAEGLNNNMVNSEISQESIMQLQASSQRGSLDAQTDVLINDKRDPSVQQHDQALAQSSEMCLDKSEGSPPLTNFSNQYPLDNIIRPQAASMGMLQSKYLSKPYSFAGNSGQSLGTMQQPNGTVPIFCGEGLIYCELVFKLTCFLTVSLYRTPKKSEGSSELRKHVVFVVAIGSLVRVGNCCLNSKRNQVGVPSQQDLVSCLPSYAYYGDEVANGNGLNCDSNRFGQPLGFVLGFVRCLKPCIIVKSVLVHYKISAPCDDVAGLPQGRNWMDLLSFVEGFYHLM</sequence>
<dbReference type="GO" id="GO:0000124">
    <property type="term" value="C:SAGA complex"/>
    <property type="evidence" value="ECO:0007669"/>
    <property type="project" value="InterPro"/>
</dbReference>
<comment type="caution">
    <text evidence="2">The sequence shown here is derived from an EMBL/GenBank/DDBJ whole genome shotgun (WGS) entry which is preliminary data.</text>
</comment>
<accession>A0AAV1REL0</accession>
<dbReference type="InterPro" id="IPR037804">
    <property type="entry name" value="SGF73"/>
</dbReference>
<reference evidence="2 3" key="1">
    <citation type="submission" date="2024-01" db="EMBL/GenBank/DDBJ databases">
        <authorList>
            <person name="Waweru B."/>
        </authorList>
    </citation>
    <scope>NUCLEOTIDE SEQUENCE [LARGE SCALE GENOMIC DNA]</scope>
</reference>
<proteinExistence type="predicted"/>
<dbReference type="EMBL" id="CAWUPB010000913">
    <property type="protein sequence ID" value="CAK7332853.1"/>
    <property type="molecule type" value="Genomic_DNA"/>
</dbReference>
<gene>
    <name evidence="2" type="ORF">DCAF_LOCUS9191</name>
</gene>
<feature type="compositionally biased region" description="Polar residues" evidence="1">
    <location>
        <begin position="142"/>
        <end position="158"/>
    </location>
</feature>
<feature type="region of interest" description="Disordered" evidence="1">
    <location>
        <begin position="124"/>
        <end position="163"/>
    </location>
</feature>
<protein>
    <recommendedName>
        <fullName evidence="4">SAGA-associated factor 11</fullName>
    </recommendedName>
</protein>
<keyword evidence="3" id="KW-1185">Reference proteome</keyword>
<evidence type="ECO:0000313" key="2">
    <source>
        <dbReference type="EMBL" id="CAK7332853.1"/>
    </source>
</evidence>
<feature type="region of interest" description="Disordered" evidence="1">
    <location>
        <begin position="190"/>
        <end position="219"/>
    </location>
</feature>
<organism evidence="2 3">
    <name type="scientific">Dovyalis caffra</name>
    <dbReference type="NCBI Taxonomy" id="77055"/>
    <lineage>
        <taxon>Eukaryota</taxon>
        <taxon>Viridiplantae</taxon>
        <taxon>Streptophyta</taxon>
        <taxon>Embryophyta</taxon>
        <taxon>Tracheophyta</taxon>
        <taxon>Spermatophyta</taxon>
        <taxon>Magnoliopsida</taxon>
        <taxon>eudicotyledons</taxon>
        <taxon>Gunneridae</taxon>
        <taxon>Pentapetalae</taxon>
        <taxon>rosids</taxon>
        <taxon>fabids</taxon>
        <taxon>Malpighiales</taxon>
        <taxon>Salicaceae</taxon>
        <taxon>Flacourtieae</taxon>
        <taxon>Dovyalis</taxon>
    </lineage>
</organism>
<dbReference type="Proteomes" id="UP001314170">
    <property type="component" value="Unassembled WGS sequence"/>
</dbReference>
<feature type="compositionally biased region" description="Basic and acidic residues" evidence="1">
    <location>
        <begin position="201"/>
        <end position="211"/>
    </location>
</feature>
<evidence type="ECO:0000256" key="1">
    <source>
        <dbReference type="SAM" id="MobiDB-lite"/>
    </source>
</evidence>
<evidence type="ECO:0008006" key="4">
    <source>
        <dbReference type="Google" id="ProtNLM"/>
    </source>
</evidence>
<evidence type="ECO:0000313" key="3">
    <source>
        <dbReference type="Proteomes" id="UP001314170"/>
    </source>
</evidence>
<dbReference type="PANTHER" id="PTHR47805">
    <property type="entry name" value="SAGA-ASSOCIATED FACTOR 73"/>
    <property type="match status" value="1"/>
</dbReference>